<feature type="domain" description="HTH gntR-type" evidence="4">
    <location>
        <begin position="3"/>
        <end position="71"/>
    </location>
</feature>
<name>A0A1T4NXE3_9ENTE</name>
<dbReference type="STRING" id="263852.SAMN02745116_01576"/>
<dbReference type="Gene3D" id="1.10.10.10">
    <property type="entry name" value="Winged helix-like DNA-binding domain superfamily/Winged helix DNA-binding domain"/>
    <property type="match status" value="1"/>
</dbReference>
<evidence type="ECO:0000256" key="1">
    <source>
        <dbReference type="ARBA" id="ARBA00023015"/>
    </source>
</evidence>
<evidence type="ECO:0000259" key="4">
    <source>
        <dbReference type="PROSITE" id="PS50949"/>
    </source>
</evidence>
<dbReference type="SMART" id="SM00866">
    <property type="entry name" value="UTRA"/>
    <property type="match status" value="1"/>
</dbReference>
<dbReference type="AlphaFoldDB" id="A0A1T4NXE3"/>
<dbReference type="PANTHER" id="PTHR44846">
    <property type="entry name" value="MANNOSYL-D-GLYCERATE TRANSPORT/METABOLISM SYSTEM REPRESSOR MNGR-RELATED"/>
    <property type="match status" value="1"/>
</dbReference>
<protein>
    <submittedName>
        <fullName evidence="5">DNA-binding transcriptional regulator, GntR family</fullName>
    </submittedName>
</protein>
<dbReference type="RefSeq" id="WP_159443263.1">
    <property type="nucleotide sequence ID" value="NZ_FUXI01000017.1"/>
</dbReference>
<dbReference type="InterPro" id="IPR036388">
    <property type="entry name" value="WH-like_DNA-bd_sf"/>
</dbReference>
<dbReference type="GO" id="GO:0045892">
    <property type="term" value="P:negative regulation of DNA-templated transcription"/>
    <property type="evidence" value="ECO:0007669"/>
    <property type="project" value="TreeGrafter"/>
</dbReference>
<evidence type="ECO:0000313" key="6">
    <source>
        <dbReference type="Proteomes" id="UP000190328"/>
    </source>
</evidence>
<dbReference type="Gene3D" id="3.40.1410.10">
    <property type="entry name" value="Chorismate lyase-like"/>
    <property type="match status" value="1"/>
</dbReference>
<evidence type="ECO:0000256" key="2">
    <source>
        <dbReference type="ARBA" id="ARBA00023125"/>
    </source>
</evidence>
<keyword evidence="1" id="KW-0805">Transcription regulation</keyword>
<dbReference type="EMBL" id="FUXI01000017">
    <property type="protein sequence ID" value="SJZ83895.1"/>
    <property type="molecule type" value="Genomic_DNA"/>
</dbReference>
<reference evidence="5 6" key="1">
    <citation type="submission" date="2017-02" db="EMBL/GenBank/DDBJ databases">
        <authorList>
            <person name="Peterson S.W."/>
        </authorList>
    </citation>
    <scope>NUCLEOTIDE SEQUENCE [LARGE SCALE GENOMIC DNA]</scope>
    <source>
        <strain evidence="5 6">ATCC BAA-1030</strain>
    </source>
</reference>
<keyword evidence="3" id="KW-0804">Transcription</keyword>
<dbReference type="GO" id="GO:0003677">
    <property type="term" value="F:DNA binding"/>
    <property type="evidence" value="ECO:0007669"/>
    <property type="project" value="UniProtKB-KW"/>
</dbReference>
<dbReference type="SMART" id="SM00345">
    <property type="entry name" value="HTH_GNTR"/>
    <property type="match status" value="1"/>
</dbReference>
<dbReference type="Pfam" id="PF07702">
    <property type="entry name" value="UTRA"/>
    <property type="match status" value="1"/>
</dbReference>
<dbReference type="CDD" id="cd07377">
    <property type="entry name" value="WHTH_GntR"/>
    <property type="match status" value="1"/>
</dbReference>
<sequence length="228" mass="26903">MKGILYQEISDQLKRDIINKKYPVDSLFPTENDLVEMFSVSKITIRKAVELLAQEGYLHKQSGKGTRVISNRPFNVLSKAHTYTKLLEDEGIKVENKVVYVGKCKGVPHEFRYEDVYEIHRIYYLDGEAAIFMKHYFSLTNDKGLPKKEDKNFSFYSFLADRGLYIDYIKDSFRALRVEDMLKEQLQLSDDIALERKRYAYDNRGKLIEYTISIYDSSKQEYFIDYQV</sequence>
<keyword evidence="2 5" id="KW-0238">DNA-binding</keyword>
<dbReference type="InterPro" id="IPR050679">
    <property type="entry name" value="Bact_HTH_transcr_reg"/>
</dbReference>
<evidence type="ECO:0000313" key="5">
    <source>
        <dbReference type="EMBL" id="SJZ83895.1"/>
    </source>
</evidence>
<dbReference type="InterPro" id="IPR011663">
    <property type="entry name" value="UTRA"/>
</dbReference>
<dbReference type="PANTHER" id="PTHR44846:SF1">
    <property type="entry name" value="MANNOSYL-D-GLYCERATE TRANSPORT_METABOLISM SYSTEM REPRESSOR MNGR-RELATED"/>
    <property type="match status" value="1"/>
</dbReference>
<keyword evidence="6" id="KW-1185">Reference proteome</keyword>
<dbReference type="InterPro" id="IPR036390">
    <property type="entry name" value="WH_DNA-bd_sf"/>
</dbReference>
<dbReference type="Pfam" id="PF00392">
    <property type="entry name" value="GntR"/>
    <property type="match status" value="1"/>
</dbReference>
<dbReference type="PROSITE" id="PS50949">
    <property type="entry name" value="HTH_GNTR"/>
    <property type="match status" value="1"/>
</dbReference>
<dbReference type="OrthoDB" id="457376at2"/>
<dbReference type="InterPro" id="IPR028978">
    <property type="entry name" value="Chorismate_lyase_/UTRA_dom_sf"/>
</dbReference>
<dbReference type="Proteomes" id="UP000190328">
    <property type="component" value="Unassembled WGS sequence"/>
</dbReference>
<dbReference type="PRINTS" id="PR00035">
    <property type="entry name" value="HTHGNTR"/>
</dbReference>
<dbReference type="SUPFAM" id="SSF46785">
    <property type="entry name" value="Winged helix' DNA-binding domain"/>
    <property type="match status" value="1"/>
</dbReference>
<dbReference type="SUPFAM" id="SSF64288">
    <property type="entry name" value="Chorismate lyase-like"/>
    <property type="match status" value="1"/>
</dbReference>
<accession>A0A1T4NXE3</accession>
<organism evidence="5 6">
    <name type="scientific">Pilibacter termitis</name>
    <dbReference type="NCBI Taxonomy" id="263852"/>
    <lineage>
        <taxon>Bacteria</taxon>
        <taxon>Bacillati</taxon>
        <taxon>Bacillota</taxon>
        <taxon>Bacilli</taxon>
        <taxon>Lactobacillales</taxon>
        <taxon>Enterococcaceae</taxon>
        <taxon>Pilibacter</taxon>
    </lineage>
</organism>
<dbReference type="InterPro" id="IPR000524">
    <property type="entry name" value="Tscrpt_reg_HTH_GntR"/>
</dbReference>
<gene>
    <name evidence="5" type="ORF">SAMN02745116_01576</name>
</gene>
<evidence type="ECO:0000256" key="3">
    <source>
        <dbReference type="ARBA" id="ARBA00023163"/>
    </source>
</evidence>
<dbReference type="GO" id="GO:0003700">
    <property type="term" value="F:DNA-binding transcription factor activity"/>
    <property type="evidence" value="ECO:0007669"/>
    <property type="project" value="InterPro"/>
</dbReference>
<proteinExistence type="predicted"/>